<evidence type="ECO:0000313" key="2">
    <source>
        <dbReference type="EMBL" id="MDR6549696.1"/>
    </source>
</evidence>
<sequence>MLRKLCKDQEGGIVLEAALILPLFLSFVVGLILFIQIAIAEMALQAGVSEATKSIAGQVYPVQLLVQEAKSKYDQSAAANLINTVVDQVQSARSQIVNTENFVEQYAAYIPDYVLALVQWEQEKRELGEGMAEDELNAMFESQVKPRILAAFTPIVFAFCDANILHRENFKVTAVTVPSMVQNEDSYFGVEAQLTYKLPIPFISHTIVLKKRAFERAWVGSSSM</sequence>
<proteinExistence type="predicted"/>
<evidence type="ECO:0008006" key="4">
    <source>
        <dbReference type="Google" id="ProtNLM"/>
    </source>
</evidence>
<keyword evidence="1" id="KW-1133">Transmembrane helix</keyword>
<keyword evidence="1" id="KW-0472">Membrane</keyword>
<accession>A0ABU1NRN8</accession>
<comment type="caution">
    <text evidence="2">The sequence shown here is derived from an EMBL/GenBank/DDBJ whole genome shotgun (WGS) entry which is preliminary data.</text>
</comment>
<dbReference type="EMBL" id="JAVDSB010000001">
    <property type="protein sequence ID" value="MDR6549696.1"/>
    <property type="molecule type" value="Genomic_DNA"/>
</dbReference>
<evidence type="ECO:0000256" key="1">
    <source>
        <dbReference type="SAM" id="Phobius"/>
    </source>
</evidence>
<dbReference type="Proteomes" id="UP001267290">
    <property type="component" value="Unassembled WGS sequence"/>
</dbReference>
<keyword evidence="1" id="KW-0812">Transmembrane</keyword>
<dbReference type="RefSeq" id="WP_310223891.1">
    <property type="nucleotide sequence ID" value="NZ_JAVDSB010000001.1"/>
</dbReference>
<protein>
    <recommendedName>
        <fullName evidence="4">TadE family protein</fullName>
    </recommendedName>
</protein>
<keyword evidence="3" id="KW-1185">Reference proteome</keyword>
<name>A0ABU1NRN8_9BACL</name>
<evidence type="ECO:0000313" key="3">
    <source>
        <dbReference type="Proteomes" id="UP001267290"/>
    </source>
</evidence>
<gene>
    <name evidence="2" type="ORF">J2736_000879</name>
</gene>
<organism evidence="2 3">
    <name type="scientific">Paenibacillus qinlingensis</name>
    <dbReference type="NCBI Taxonomy" id="1837343"/>
    <lineage>
        <taxon>Bacteria</taxon>
        <taxon>Bacillati</taxon>
        <taxon>Bacillota</taxon>
        <taxon>Bacilli</taxon>
        <taxon>Bacillales</taxon>
        <taxon>Paenibacillaceae</taxon>
        <taxon>Paenibacillus</taxon>
    </lineage>
</organism>
<reference evidence="2 3" key="1">
    <citation type="submission" date="2023-07" db="EMBL/GenBank/DDBJ databases">
        <title>Sorghum-associated microbial communities from plants grown in Nebraska, USA.</title>
        <authorList>
            <person name="Schachtman D."/>
        </authorList>
    </citation>
    <scope>NUCLEOTIDE SEQUENCE [LARGE SCALE GENOMIC DNA]</scope>
    <source>
        <strain evidence="2 3">CC258</strain>
    </source>
</reference>
<feature type="transmembrane region" description="Helical" evidence="1">
    <location>
        <begin position="12"/>
        <end position="35"/>
    </location>
</feature>